<feature type="region of interest" description="Disordered" evidence="1">
    <location>
        <begin position="101"/>
        <end position="130"/>
    </location>
</feature>
<evidence type="ECO:0000256" key="1">
    <source>
        <dbReference type="SAM" id="MobiDB-lite"/>
    </source>
</evidence>
<feature type="region of interest" description="Disordered" evidence="1">
    <location>
        <begin position="305"/>
        <end position="336"/>
    </location>
</feature>
<feature type="compositionally biased region" description="Low complexity" evidence="1">
    <location>
        <begin position="781"/>
        <end position="813"/>
    </location>
</feature>
<keyword evidence="3" id="KW-1185">Reference proteome</keyword>
<sequence>MESDSDVEDAVDAPLLPQDEQGPPDQPELEHPEAPAGPDNADLLPPPRPPDPFFVPMPALPPGGLPFPDHGHLPPLQHSSHAAAAHSAALLQQLRLAHPEHFPPQAQPPVLPQDPPPPPPPPPPLPLKPLDWRQFDHLLPAAHQAAGGGGGPPAGAQPAGQQAGALQPQPLGGALGPVQPPLLAAMGIAQPAGLPEQAESGGGDGSAQPSGSSSFIAATAAGAPAASTGGGASAAGASLPSAGLTELTLASSSESDGTASGSGTAGPGSRLLNAFPLTVEAGAFAHGIRPGLLALGGTAVEVRPAADEQRSAATEPAVGSTPGSSSMAGGGSDESSTRALVDMLRSAGPAGAAAMETELRGWDRAVAEAAAAMAPPSQPPLPGAAASILLPPLLRTLPADSAHSTIAPGPAAASTATTARAWLPHDAPGPDSPHPRRPRLLEGAIALLGGSSTAAPFTASGGGHAVERPRPAPPQPLLQLALANLASDGAGELLDGAGLSSSIASPSARTPLSLEGAAAMFPGGGGRLRPQEERRQGQGVQHLMGPSPFGVAMLEEDGEELEEQQGAPRRASGGAGRGGGGGLSSLRSSAATHLSESGAGLFGGSRSRSAASDFPFGGGLSPVAVNPSFALRTTWSVGGGSFAAAAHGGASIPGVEGSLNLLRAAHSVGGGAAAAAAAAAGLFAAGSEDAADLLRGARSVGGGGGGAAAAAGALAPGLDDPSAFGRNARSLGGGAVAEAVAAAAAGAALLGRGAGGRGQLSEGGARGVGGGWRRTVFARMAEQQQQQSPVPSPGPGQAAPGEAADGQGQGQAALATRGSRKRLASDGHERARGGDL</sequence>
<evidence type="ECO:0000313" key="3">
    <source>
        <dbReference type="Proteomes" id="UP000075714"/>
    </source>
</evidence>
<name>A0A150GMB5_GONPE</name>
<feature type="compositionally biased region" description="Acidic residues" evidence="1">
    <location>
        <begin position="1"/>
        <end position="11"/>
    </location>
</feature>
<comment type="caution">
    <text evidence="2">The sequence shown here is derived from an EMBL/GenBank/DDBJ whole genome shotgun (WGS) entry which is preliminary data.</text>
</comment>
<accession>A0A150GMB5</accession>
<feature type="compositionally biased region" description="Pro residues" evidence="1">
    <location>
        <begin position="44"/>
        <end position="65"/>
    </location>
</feature>
<feature type="compositionally biased region" description="Low complexity" evidence="1">
    <location>
        <begin position="154"/>
        <end position="172"/>
    </location>
</feature>
<proteinExistence type="predicted"/>
<feature type="compositionally biased region" description="Low complexity" evidence="1">
    <location>
        <begin position="248"/>
        <end position="262"/>
    </location>
</feature>
<feature type="compositionally biased region" description="Gly residues" evidence="1">
    <location>
        <begin position="573"/>
        <end position="583"/>
    </location>
</feature>
<feature type="region of interest" description="Disordered" evidence="1">
    <location>
        <begin position="781"/>
        <end position="836"/>
    </location>
</feature>
<feature type="region of interest" description="Disordered" evidence="1">
    <location>
        <begin position="142"/>
        <end position="178"/>
    </location>
</feature>
<gene>
    <name evidence="2" type="ORF">GPECTOR_14g230</name>
</gene>
<organism evidence="2 3">
    <name type="scientific">Gonium pectorale</name>
    <name type="common">Green alga</name>
    <dbReference type="NCBI Taxonomy" id="33097"/>
    <lineage>
        <taxon>Eukaryota</taxon>
        <taxon>Viridiplantae</taxon>
        <taxon>Chlorophyta</taxon>
        <taxon>core chlorophytes</taxon>
        <taxon>Chlorophyceae</taxon>
        <taxon>CS clade</taxon>
        <taxon>Chlamydomonadales</taxon>
        <taxon>Volvocaceae</taxon>
        <taxon>Gonium</taxon>
    </lineage>
</organism>
<dbReference type="AlphaFoldDB" id="A0A150GMB5"/>
<feature type="region of interest" description="Disordered" evidence="1">
    <location>
        <begin position="193"/>
        <end position="213"/>
    </location>
</feature>
<evidence type="ECO:0000313" key="2">
    <source>
        <dbReference type="EMBL" id="KXZ50989.1"/>
    </source>
</evidence>
<reference evidence="3" key="1">
    <citation type="journal article" date="2016" name="Nat. Commun.">
        <title>The Gonium pectorale genome demonstrates co-option of cell cycle regulation during the evolution of multicellularity.</title>
        <authorList>
            <person name="Hanschen E.R."/>
            <person name="Marriage T.N."/>
            <person name="Ferris P.J."/>
            <person name="Hamaji T."/>
            <person name="Toyoda A."/>
            <person name="Fujiyama A."/>
            <person name="Neme R."/>
            <person name="Noguchi H."/>
            <person name="Minakuchi Y."/>
            <person name="Suzuki M."/>
            <person name="Kawai-Toyooka H."/>
            <person name="Smith D.R."/>
            <person name="Sparks H."/>
            <person name="Anderson J."/>
            <person name="Bakaric R."/>
            <person name="Luria V."/>
            <person name="Karger A."/>
            <person name="Kirschner M.W."/>
            <person name="Durand P.M."/>
            <person name="Michod R.E."/>
            <person name="Nozaki H."/>
            <person name="Olson B.J."/>
        </authorList>
    </citation>
    <scope>NUCLEOTIDE SEQUENCE [LARGE SCALE GENOMIC DNA]</scope>
    <source>
        <strain evidence="3">NIES-2863</strain>
    </source>
</reference>
<feature type="compositionally biased region" description="Pro residues" evidence="1">
    <location>
        <begin position="105"/>
        <end position="127"/>
    </location>
</feature>
<feature type="compositionally biased region" description="Basic and acidic residues" evidence="1">
    <location>
        <begin position="823"/>
        <end position="836"/>
    </location>
</feature>
<dbReference type="EMBL" id="LSYV01000015">
    <property type="protein sequence ID" value="KXZ50989.1"/>
    <property type="molecule type" value="Genomic_DNA"/>
</dbReference>
<feature type="compositionally biased region" description="Polar residues" evidence="1">
    <location>
        <begin position="321"/>
        <end position="336"/>
    </location>
</feature>
<feature type="region of interest" description="Disordered" evidence="1">
    <location>
        <begin position="1"/>
        <end position="88"/>
    </location>
</feature>
<feature type="compositionally biased region" description="Acidic residues" evidence="1">
    <location>
        <begin position="554"/>
        <end position="563"/>
    </location>
</feature>
<feature type="region of interest" description="Disordered" evidence="1">
    <location>
        <begin position="517"/>
        <end position="590"/>
    </location>
</feature>
<feature type="compositionally biased region" description="Low complexity" evidence="1">
    <location>
        <begin position="14"/>
        <end position="23"/>
    </location>
</feature>
<dbReference type="Proteomes" id="UP000075714">
    <property type="component" value="Unassembled WGS sequence"/>
</dbReference>
<feature type="compositionally biased region" description="Low complexity" evidence="1">
    <location>
        <begin position="76"/>
        <end position="88"/>
    </location>
</feature>
<protein>
    <submittedName>
        <fullName evidence="2">Uncharacterized protein</fullName>
    </submittedName>
</protein>
<feature type="region of interest" description="Disordered" evidence="1">
    <location>
        <begin position="248"/>
        <end position="267"/>
    </location>
</feature>